<dbReference type="GO" id="GO:0016757">
    <property type="term" value="F:glycosyltransferase activity"/>
    <property type="evidence" value="ECO:0007669"/>
    <property type="project" value="UniProtKB-KW"/>
</dbReference>
<dbReference type="InterPro" id="IPR001173">
    <property type="entry name" value="Glyco_trans_2-like"/>
</dbReference>
<keyword evidence="2" id="KW-0328">Glycosyltransferase</keyword>
<accession>A0ABT1SHK3</accession>
<keyword evidence="2" id="KW-0808">Transferase</keyword>
<dbReference type="PANTHER" id="PTHR22916">
    <property type="entry name" value="GLYCOSYLTRANSFERASE"/>
    <property type="match status" value="1"/>
</dbReference>
<dbReference type="SUPFAM" id="SSF53448">
    <property type="entry name" value="Nucleotide-diphospho-sugar transferases"/>
    <property type="match status" value="1"/>
</dbReference>
<name>A0ABT1SHK3_9FIRM</name>
<keyword evidence="3" id="KW-1185">Reference proteome</keyword>
<comment type="caution">
    <text evidence="2">The sequence shown here is derived from an EMBL/GenBank/DDBJ whole genome shotgun (WGS) entry which is preliminary data.</text>
</comment>
<organism evidence="2 3">
    <name type="scientific">Massilicoli timonensis</name>
    <dbReference type="NCBI Taxonomy" id="2015901"/>
    <lineage>
        <taxon>Bacteria</taxon>
        <taxon>Bacillati</taxon>
        <taxon>Bacillota</taxon>
        <taxon>Erysipelotrichia</taxon>
        <taxon>Erysipelotrichales</taxon>
        <taxon>Erysipelotrichaceae</taxon>
        <taxon>Massilicoli</taxon>
    </lineage>
</organism>
<dbReference type="Proteomes" id="UP001524435">
    <property type="component" value="Unassembled WGS sequence"/>
</dbReference>
<dbReference type="EMBL" id="JANGCH010000001">
    <property type="protein sequence ID" value="MCQ5120689.1"/>
    <property type="molecule type" value="Genomic_DNA"/>
</dbReference>
<dbReference type="RefSeq" id="WP_178200079.1">
    <property type="nucleotide sequence ID" value="NZ_CANTYB010000072.1"/>
</dbReference>
<dbReference type="Gene3D" id="3.90.550.10">
    <property type="entry name" value="Spore Coat Polysaccharide Biosynthesis Protein SpsA, Chain A"/>
    <property type="match status" value="1"/>
</dbReference>
<proteinExistence type="predicted"/>
<dbReference type="InterPro" id="IPR029044">
    <property type="entry name" value="Nucleotide-diphossugar_trans"/>
</dbReference>
<evidence type="ECO:0000313" key="2">
    <source>
        <dbReference type="EMBL" id="MCQ5120689.1"/>
    </source>
</evidence>
<reference evidence="2 3" key="1">
    <citation type="submission" date="2022-06" db="EMBL/GenBank/DDBJ databases">
        <title>Isolation of gut microbiota from human fecal samples.</title>
        <authorList>
            <person name="Pamer E.G."/>
            <person name="Barat B."/>
            <person name="Waligurski E."/>
            <person name="Medina S."/>
            <person name="Paddock L."/>
            <person name="Mostad J."/>
        </authorList>
    </citation>
    <scope>NUCLEOTIDE SEQUENCE [LARGE SCALE GENOMIC DNA]</scope>
    <source>
        <strain evidence="2 3">DFI.6.1</strain>
    </source>
</reference>
<dbReference type="EC" id="2.4.-.-" evidence="2"/>
<evidence type="ECO:0000259" key="1">
    <source>
        <dbReference type="Pfam" id="PF00535"/>
    </source>
</evidence>
<dbReference type="PANTHER" id="PTHR22916:SF3">
    <property type="entry name" value="UDP-GLCNAC:BETAGAL BETA-1,3-N-ACETYLGLUCOSAMINYLTRANSFERASE-LIKE PROTEIN 1"/>
    <property type="match status" value="1"/>
</dbReference>
<evidence type="ECO:0000313" key="3">
    <source>
        <dbReference type="Proteomes" id="UP001524435"/>
    </source>
</evidence>
<protein>
    <submittedName>
        <fullName evidence="2">Glycosyltransferase</fullName>
        <ecNumber evidence="2">2.4.-.-</ecNumber>
    </submittedName>
</protein>
<feature type="domain" description="Glycosyltransferase 2-like" evidence="1">
    <location>
        <begin position="7"/>
        <end position="177"/>
    </location>
</feature>
<sequence>MSEVRVSVAMCTYNGERFIEKQIKSILEQSKAVDEIIICDDGSKDQTLAIAEKLLAESTVAYRIERNEEALGVVRNFQKAYQLCGGDLIFSCDQDDIWRSDKVAVMVDYFGKYPSVSLIASNAVLIDEHDKAMNLTLREGLLFDAEKEEFHLFPQLLKRYCITGATMAMRKRFFEECFHVSDLWLHDGLLAMMAGAADSLLYLDEKLTYYRLHGNNVCGIGDTTLLRDGTPAQLKQAFSRNTKKTILHSPFYYQDHAYEHYQRYYEVYEFLKKHESKDENLKRLTECLDFWRYRNQLPSLSWREFLKKRKQMKQNRAYENYMDDPCFYRGDLYFWFIYHIFSRYNHHHDIKSC</sequence>
<gene>
    <name evidence="2" type="ORF">NE663_00235</name>
</gene>
<dbReference type="Pfam" id="PF00535">
    <property type="entry name" value="Glycos_transf_2"/>
    <property type="match status" value="1"/>
</dbReference>